<dbReference type="GO" id="GO:0002474">
    <property type="term" value="P:antigen processing and presentation of peptide antigen via MHC class I"/>
    <property type="evidence" value="ECO:0007669"/>
    <property type="project" value="UniProtKB-KW"/>
</dbReference>
<feature type="compositionally biased region" description="Low complexity" evidence="10">
    <location>
        <begin position="100"/>
        <end position="114"/>
    </location>
</feature>
<dbReference type="SUPFAM" id="SSF54452">
    <property type="entry name" value="MHC antigen-recognition domain"/>
    <property type="match status" value="1"/>
</dbReference>
<dbReference type="Gene3D" id="3.30.500.10">
    <property type="entry name" value="MHC class I-like antigen recognition-like"/>
    <property type="match status" value="1"/>
</dbReference>
<evidence type="ECO:0000256" key="9">
    <source>
        <dbReference type="ARBA" id="ARBA00023180"/>
    </source>
</evidence>
<dbReference type="Pfam" id="PF00129">
    <property type="entry name" value="MHC_I"/>
    <property type="match status" value="1"/>
</dbReference>
<evidence type="ECO:0000256" key="3">
    <source>
        <dbReference type="ARBA" id="ARBA00022692"/>
    </source>
</evidence>
<feature type="compositionally biased region" description="Polar residues" evidence="10">
    <location>
        <begin position="65"/>
        <end position="86"/>
    </location>
</feature>
<evidence type="ECO:0000256" key="10">
    <source>
        <dbReference type="SAM" id="MobiDB-lite"/>
    </source>
</evidence>
<keyword evidence="6 11" id="KW-1133">Transmembrane helix</keyword>
<gene>
    <name evidence="14" type="primary">LOC102379493</name>
</gene>
<comment type="subcellular location">
    <subcellularLocation>
        <location evidence="1">Membrane</location>
        <topology evidence="1">Single-pass type I membrane protein</topology>
    </subcellularLocation>
</comment>
<dbReference type="GO" id="GO:0005615">
    <property type="term" value="C:extracellular space"/>
    <property type="evidence" value="ECO:0007669"/>
    <property type="project" value="TreeGrafter"/>
</dbReference>
<evidence type="ECO:0000256" key="1">
    <source>
        <dbReference type="ARBA" id="ARBA00004479"/>
    </source>
</evidence>
<evidence type="ECO:0000256" key="6">
    <source>
        <dbReference type="ARBA" id="ARBA00022989"/>
    </source>
</evidence>
<feature type="domain" description="MHC class I-like antigen recognition-like" evidence="12">
    <location>
        <begin position="169"/>
        <end position="256"/>
    </location>
</feature>
<keyword evidence="2" id="KW-0490">MHC I</keyword>
<keyword evidence="8" id="KW-1015">Disulfide bond</keyword>
<dbReference type="InterPro" id="IPR050208">
    <property type="entry name" value="MHC_class-I_related"/>
</dbReference>
<feature type="region of interest" description="Disordered" evidence="10">
    <location>
        <begin position="64"/>
        <end position="114"/>
    </location>
</feature>
<evidence type="ECO:0000256" key="8">
    <source>
        <dbReference type="ARBA" id="ARBA00023157"/>
    </source>
</evidence>
<dbReference type="GO" id="GO:0042612">
    <property type="term" value="C:MHC class I protein complex"/>
    <property type="evidence" value="ECO:0007669"/>
    <property type="project" value="UniProtKB-KW"/>
</dbReference>
<evidence type="ECO:0000313" key="13">
    <source>
        <dbReference type="Proteomes" id="UP000189705"/>
    </source>
</evidence>
<accession>A0A3Q0FQJ3</accession>
<evidence type="ECO:0000256" key="11">
    <source>
        <dbReference type="SAM" id="Phobius"/>
    </source>
</evidence>
<protein>
    <submittedName>
        <fullName evidence="14">Uncharacterized protein LOC102379493 isoform X2</fullName>
    </submittedName>
</protein>
<sequence length="293" mass="31439">MVPTWPVAEEETEVATTWEELEAAGDAEQAAHGSDPFPGGWCLPRGKKMTTFSGSFLLPAEAQPVSLSPGSNTCKGPPNQDYNTNQEAHESQALGPAHTAPSPSAPQSDPAAPCSPLHPSLCGSTCNSCAQRPEAPHEASAKVAPGSRLLLLLLLLVGIAAVPGIGAGSQSYWYFYMGVSDPGPDMLDFTAVGYMGDQQILHYNSETQRQEPRGNWVQGAVGLDSWNRETRTLQGRQEVFKWNLLALQHHYKQTSESRRQVPGLGQSSLVPVLRGQRRTSEKQEGPSHSGTGT</sequence>
<proteinExistence type="predicted"/>
<dbReference type="PANTHER" id="PTHR16675">
    <property type="entry name" value="MHC CLASS I-RELATED"/>
    <property type="match status" value="1"/>
</dbReference>
<reference evidence="14" key="1">
    <citation type="submission" date="2025-08" db="UniProtKB">
        <authorList>
            <consortium name="RefSeq"/>
        </authorList>
    </citation>
    <scope>IDENTIFICATION</scope>
</reference>
<evidence type="ECO:0000256" key="2">
    <source>
        <dbReference type="ARBA" id="ARBA00022451"/>
    </source>
</evidence>
<evidence type="ECO:0000256" key="7">
    <source>
        <dbReference type="ARBA" id="ARBA00023136"/>
    </source>
</evidence>
<keyword evidence="13" id="KW-1185">Reference proteome</keyword>
<dbReference type="InterPro" id="IPR037055">
    <property type="entry name" value="MHC_I-like_Ag-recog_sf"/>
</dbReference>
<dbReference type="GeneID" id="102379493"/>
<dbReference type="GO" id="GO:0006955">
    <property type="term" value="P:immune response"/>
    <property type="evidence" value="ECO:0007669"/>
    <property type="project" value="TreeGrafter"/>
</dbReference>
<dbReference type="RefSeq" id="XP_025049921.1">
    <property type="nucleotide sequence ID" value="XM_025194136.1"/>
</dbReference>
<evidence type="ECO:0000313" key="14">
    <source>
        <dbReference type="RefSeq" id="XP_025049921.1"/>
    </source>
</evidence>
<organism evidence="13 14">
    <name type="scientific">Alligator sinensis</name>
    <name type="common">Chinese alligator</name>
    <dbReference type="NCBI Taxonomy" id="38654"/>
    <lineage>
        <taxon>Eukaryota</taxon>
        <taxon>Metazoa</taxon>
        <taxon>Chordata</taxon>
        <taxon>Craniata</taxon>
        <taxon>Vertebrata</taxon>
        <taxon>Euteleostomi</taxon>
        <taxon>Archelosauria</taxon>
        <taxon>Archosauria</taxon>
        <taxon>Crocodylia</taxon>
        <taxon>Alligatoridae</taxon>
        <taxon>Alligatorinae</taxon>
        <taxon>Alligator</taxon>
    </lineage>
</organism>
<keyword evidence="3 11" id="KW-0812">Transmembrane</keyword>
<feature type="region of interest" description="Disordered" evidence="10">
    <location>
        <begin position="255"/>
        <end position="293"/>
    </location>
</feature>
<dbReference type="Proteomes" id="UP000189705">
    <property type="component" value="Unplaced"/>
</dbReference>
<name>A0A3Q0FQJ3_ALLSI</name>
<feature type="transmembrane region" description="Helical" evidence="11">
    <location>
        <begin position="149"/>
        <end position="175"/>
    </location>
</feature>
<dbReference type="InterPro" id="IPR011162">
    <property type="entry name" value="MHC_I/II-like_Ag-recog"/>
</dbReference>
<evidence type="ECO:0000259" key="12">
    <source>
        <dbReference type="Pfam" id="PF00129"/>
    </source>
</evidence>
<evidence type="ECO:0000256" key="5">
    <source>
        <dbReference type="ARBA" id="ARBA00022859"/>
    </source>
</evidence>
<dbReference type="GO" id="GO:0009897">
    <property type="term" value="C:external side of plasma membrane"/>
    <property type="evidence" value="ECO:0007669"/>
    <property type="project" value="TreeGrafter"/>
</dbReference>
<dbReference type="InterPro" id="IPR011161">
    <property type="entry name" value="MHC_I-like_Ag-recog"/>
</dbReference>
<evidence type="ECO:0000256" key="4">
    <source>
        <dbReference type="ARBA" id="ARBA00022729"/>
    </source>
</evidence>
<keyword evidence="7 11" id="KW-0472">Membrane</keyword>
<dbReference type="PANTHER" id="PTHR16675:SF242">
    <property type="entry name" value="MAJOR HISTOCOMPATIBILITY COMPLEX CLASS I-RELATED GENE PROTEIN"/>
    <property type="match status" value="1"/>
</dbReference>
<keyword evidence="9" id="KW-0325">Glycoprotein</keyword>
<keyword evidence="4" id="KW-0732">Signal</keyword>
<dbReference type="AlphaFoldDB" id="A0A3Q0FQJ3"/>
<keyword evidence="5" id="KW-0391">Immunity</keyword>